<dbReference type="RefSeq" id="WP_083379795.1">
    <property type="nucleotide sequence ID" value="NZ_FOFU01000004.1"/>
</dbReference>
<dbReference type="Gene3D" id="2.60.40.10">
    <property type="entry name" value="Immunoglobulins"/>
    <property type="match status" value="1"/>
</dbReference>
<dbReference type="InterPro" id="IPR014756">
    <property type="entry name" value="Ig_E-set"/>
</dbReference>
<dbReference type="CDD" id="cd07184">
    <property type="entry name" value="E_set_Isoamylase_like_N"/>
    <property type="match status" value="1"/>
</dbReference>
<dbReference type="InterPro" id="IPR013783">
    <property type="entry name" value="Ig-like_fold"/>
</dbReference>
<feature type="region of interest" description="Disordered" evidence="1">
    <location>
        <begin position="98"/>
        <end position="140"/>
    </location>
</feature>
<proteinExistence type="predicted"/>
<reference evidence="3 4" key="1">
    <citation type="submission" date="2016-10" db="EMBL/GenBank/DDBJ databases">
        <authorList>
            <person name="de Groot N.N."/>
        </authorList>
    </citation>
    <scope>NUCLEOTIDE SEQUENCE [LARGE SCALE GENOMIC DNA]</scope>
    <source>
        <strain evidence="3 4">B25</strain>
    </source>
</reference>
<gene>
    <name evidence="3" type="ORF">SAMN04487977_10429</name>
</gene>
<organism evidence="3 4">
    <name type="scientific">Treponema bryantii</name>
    <dbReference type="NCBI Taxonomy" id="163"/>
    <lineage>
        <taxon>Bacteria</taxon>
        <taxon>Pseudomonadati</taxon>
        <taxon>Spirochaetota</taxon>
        <taxon>Spirochaetia</taxon>
        <taxon>Spirochaetales</taxon>
        <taxon>Treponemataceae</taxon>
        <taxon>Treponema</taxon>
    </lineage>
</organism>
<protein>
    <submittedName>
        <fullName evidence="3">Carbohydrate-binding module 48 (Isoamylase N-terminal domain)</fullName>
    </submittedName>
</protein>
<evidence type="ECO:0000259" key="2">
    <source>
        <dbReference type="Pfam" id="PF02922"/>
    </source>
</evidence>
<name>A0A1H9FHU7_9SPIR</name>
<accession>A0A1H9FHU7</accession>
<evidence type="ECO:0000313" key="3">
    <source>
        <dbReference type="EMBL" id="SEQ36908.1"/>
    </source>
</evidence>
<dbReference type="STRING" id="163.SAMN04487775_103254"/>
<dbReference type="InterPro" id="IPR004193">
    <property type="entry name" value="Glyco_hydro_13_N"/>
</dbReference>
<evidence type="ECO:0000313" key="4">
    <source>
        <dbReference type="Proteomes" id="UP000182360"/>
    </source>
</evidence>
<dbReference type="GO" id="GO:0005975">
    <property type="term" value="P:carbohydrate metabolic process"/>
    <property type="evidence" value="ECO:0007669"/>
    <property type="project" value="InterPro"/>
</dbReference>
<dbReference type="eggNOG" id="COG0296">
    <property type="taxonomic scope" value="Bacteria"/>
</dbReference>
<sequence length="140" mass="15450">MSLKKTFSSDGKKCTVVFTVNPEAAAGATKVFLAGDFNSWDPTSIPMKKDPTGSFSVKKQLETNKEYQFRYCLDGNTWINDWKADKYIRSEFASDDNSVVDTTVPKAPKVSKKPTSKAVNKSVDKKSAAKKPAAKKTTKK</sequence>
<dbReference type="SUPFAM" id="SSF81296">
    <property type="entry name" value="E set domains"/>
    <property type="match status" value="1"/>
</dbReference>
<dbReference type="AlphaFoldDB" id="A0A1H9FHU7"/>
<dbReference type="OrthoDB" id="5451596at2"/>
<evidence type="ECO:0000256" key="1">
    <source>
        <dbReference type="SAM" id="MobiDB-lite"/>
    </source>
</evidence>
<feature type="domain" description="Glycoside hydrolase family 13 N-terminal" evidence="2">
    <location>
        <begin position="25"/>
        <end position="87"/>
    </location>
</feature>
<dbReference type="GO" id="GO:0004553">
    <property type="term" value="F:hydrolase activity, hydrolyzing O-glycosyl compounds"/>
    <property type="evidence" value="ECO:0007669"/>
    <property type="project" value="InterPro"/>
</dbReference>
<keyword evidence="4" id="KW-1185">Reference proteome</keyword>
<dbReference type="EMBL" id="FOFU01000004">
    <property type="protein sequence ID" value="SEQ36908.1"/>
    <property type="molecule type" value="Genomic_DNA"/>
</dbReference>
<dbReference type="Proteomes" id="UP000182360">
    <property type="component" value="Unassembled WGS sequence"/>
</dbReference>
<dbReference type="Pfam" id="PF02922">
    <property type="entry name" value="CBM_48"/>
    <property type="match status" value="1"/>
</dbReference>
<feature type="compositionally biased region" description="Basic residues" evidence="1">
    <location>
        <begin position="128"/>
        <end position="140"/>
    </location>
</feature>